<dbReference type="HOGENOM" id="CLU_029048_0_0_1"/>
<dbReference type="FunCoup" id="G3AFM1">
    <property type="interactions" value="297"/>
</dbReference>
<dbReference type="STRING" id="619300.G3AFM1"/>
<evidence type="ECO:0000256" key="4">
    <source>
        <dbReference type="ARBA" id="ARBA00013795"/>
    </source>
</evidence>
<keyword evidence="11 12" id="KW-0472">Membrane</keyword>
<dbReference type="Proteomes" id="UP000000709">
    <property type="component" value="Unassembled WGS sequence"/>
</dbReference>
<evidence type="ECO:0000256" key="3">
    <source>
        <dbReference type="ARBA" id="ARBA00008698"/>
    </source>
</evidence>
<dbReference type="PANTHER" id="PTHR12468">
    <property type="entry name" value="GPI MANNOSYLTRANSFERASE 2"/>
    <property type="match status" value="1"/>
</dbReference>
<evidence type="ECO:0000256" key="8">
    <source>
        <dbReference type="ARBA" id="ARBA00022692"/>
    </source>
</evidence>
<keyword evidence="6 12" id="KW-0328">Glycosyltransferase</keyword>
<keyword evidence="9 12" id="KW-0256">Endoplasmic reticulum</keyword>
<organism evidence="14">
    <name type="scientific">Spathaspora passalidarum (strain NRRL Y-27907 / 11-Y1)</name>
    <dbReference type="NCBI Taxonomy" id="619300"/>
    <lineage>
        <taxon>Eukaryota</taxon>
        <taxon>Fungi</taxon>
        <taxon>Dikarya</taxon>
        <taxon>Ascomycota</taxon>
        <taxon>Saccharomycotina</taxon>
        <taxon>Pichiomycetes</taxon>
        <taxon>Debaryomycetaceae</taxon>
        <taxon>Spathaspora</taxon>
    </lineage>
</organism>
<dbReference type="GO" id="GO:0120097">
    <property type="term" value="C:glycosylphosphatidylinositol-mannosyltransferase II complex"/>
    <property type="evidence" value="ECO:0007669"/>
    <property type="project" value="EnsemblFungi"/>
</dbReference>
<comment type="pathway">
    <text evidence="2 12">Glycolipid biosynthesis; glycosylphosphatidylinositol-anchor biosynthesis.</text>
</comment>
<dbReference type="GO" id="GO:0120563">
    <property type="term" value="F:dol-P-Man:Man(1)GlcN-acyl-PI alpha-1,6-mannosyltransferase activity"/>
    <property type="evidence" value="ECO:0007669"/>
    <property type="project" value="EnsemblFungi"/>
</dbReference>
<feature type="transmembrane region" description="Helical" evidence="12">
    <location>
        <begin position="133"/>
        <end position="150"/>
    </location>
</feature>
<proteinExistence type="inferred from homology"/>
<feature type="transmembrane region" description="Helical" evidence="12">
    <location>
        <begin position="231"/>
        <end position="254"/>
    </location>
</feature>
<dbReference type="PANTHER" id="PTHR12468:SF2">
    <property type="entry name" value="GPI MANNOSYLTRANSFERASE 2"/>
    <property type="match status" value="1"/>
</dbReference>
<feature type="transmembrane region" description="Helical" evidence="12">
    <location>
        <begin position="293"/>
        <end position="312"/>
    </location>
</feature>
<dbReference type="GO" id="GO:0006506">
    <property type="term" value="P:GPI anchor biosynthetic process"/>
    <property type="evidence" value="ECO:0007669"/>
    <property type="project" value="UniProtKB-UniPathway"/>
</dbReference>
<dbReference type="OrthoDB" id="10252502at2759"/>
<gene>
    <name evidence="13" type="ORF">SPAPADRAFT_131051</name>
</gene>
<dbReference type="InterPro" id="IPR007315">
    <property type="entry name" value="PIG-V/Gpi18"/>
</dbReference>
<evidence type="ECO:0000256" key="9">
    <source>
        <dbReference type="ARBA" id="ARBA00022824"/>
    </source>
</evidence>
<evidence type="ECO:0000256" key="6">
    <source>
        <dbReference type="ARBA" id="ARBA00022676"/>
    </source>
</evidence>
<evidence type="ECO:0000256" key="1">
    <source>
        <dbReference type="ARBA" id="ARBA00004477"/>
    </source>
</evidence>
<dbReference type="OMA" id="CEWTLPS"/>
<dbReference type="InParanoid" id="G3AFM1"/>
<name>G3AFM1_SPAPN</name>
<dbReference type="KEGG" id="spaa:SPAPADRAFT_131051"/>
<keyword evidence="7 12" id="KW-0808">Transferase</keyword>
<keyword evidence="10 12" id="KW-1133">Transmembrane helix</keyword>
<feature type="transmembrane region" description="Helical" evidence="12">
    <location>
        <begin position="373"/>
        <end position="396"/>
    </location>
</feature>
<feature type="transmembrane region" description="Helical" evidence="12">
    <location>
        <begin position="156"/>
        <end position="173"/>
    </location>
</feature>
<accession>G3AFM1</accession>
<keyword evidence="5 12" id="KW-0337">GPI-anchor biosynthesis</keyword>
<feature type="transmembrane region" description="Helical" evidence="12">
    <location>
        <begin position="7"/>
        <end position="26"/>
    </location>
</feature>
<evidence type="ECO:0000313" key="14">
    <source>
        <dbReference type="Proteomes" id="UP000000709"/>
    </source>
</evidence>
<evidence type="ECO:0000256" key="12">
    <source>
        <dbReference type="RuleBase" id="RU363112"/>
    </source>
</evidence>
<comment type="subcellular location">
    <subcellularLocation>
        <location evidence="1 12">Endoplasmic reticulum membrane</location>
        <topology evidence="1 12">Multi-pass membrane protein</topology>
    </subcellularLocation>
</comment>
<evidence type="ECO:0000256" key="10">
    <source>
        <dbReference type="ARBA" id="ARBA00022989"/>
    </source>
</evidence>
<sequence>MSIPIWGLLRLFIVLKVIQILIIYFTPGQFDTSSQLIISQLESPFPKVVTTILDKLIVWDSVYFNDMFINPAKYENQLVFCPGWIAFIKLFPVENYYSLQLLSIAISNICHFASAILLYAITRGMYDGKISELSSAFIILSPTAGVFLTTNYSENISNFLTLLCFYLYFISVNFQDYSKTSNKSIAHPVTYILSGVIASMGFTVRANGLLLGIIYLIDLYHFVIDQNMNEIILTLTTGSTLFITFASTNIYHYIKFCPARGEWCNSYFPSLFKYAQGRYWNVGLFKYWTPNNIPNFLIVAPAIYINIYSTWYIYKNEVPKNKKILVLVIIHAIILFSGIFFWNAQILNRVTSYSPLVYWTISLHFVDHNKRKWAEYVAGFGILWNVIQTTLFAGFLPPA</sequence>
<evidence type="ECO:0000313" key="13">
    <source>
        <dbReference type="EMBL" id="EGW35010.1"/>
    </source>
</evidence>
<dbReference type="AlphaFoldDB" id="G3AFM1"/>
<dbReference type="Pfam" id="PF04188">
    <property type="entry name" value="Mannosyl_trans2"/>
    <property type="match status" value="1"/>
</dbReference>
<keyword evidence="14" id="KW-1185">Reference proteome</keyword>
<feature type="transmembrane region" description="Helical" evidence="12">
    <location>
        <begin position="324"/>
        <end position="344"/>
    </location>
</feature>
<dbReference type="RefSeq" id="XP_007372422.1">
    <property type="nucleotide sequence ID" value="XM_007372360.1"/>
</dbReference>
<reference evidence="13 14" key="1">
    <citation type="journal article" date="2011" name="Proc. Natl. Acad. Sci. U.S.A.">
        <title>Comparative genomics of xylose-fermenting fungi for enhanced biofuel production.</title>
        <authorList>
            <person name="Wohlbach D.J."/>
            <person name="Kuo A."/>
            <person name="Sato T.K."/>
            <person name="Potts K.M."/>
            <person name="Salamov A.A."/>
            <person name="LaButti K.M."/>
            <person name="Sun H."/>
            <person name="Clum A."/>
            <person name="Pangilinan J.L."/>
            <person name="Lindquist E.A."/>
            <person name="Lucas S."/>
            <person name="Lapidus A."/>
            <person name="Jin M."/>
            <person name="Gunawan C."/>
            <person name="Balan V."/>
            <person name="Dale B.E."/>
            <person name="Jeffries T.W."/>
            <person name="Zinkel R."/>
            <person name="Barry K.W."/>
            <person name="Grigoriev I.V."/>
            <person name="Gasch A.P."/>
        </authorList>
    </citation>
    <scope>NUCLEOTIDE SEQUENCE [LARGE SCALE GENOMIC DNA]</scope>
    <source>
        <strain evidence="14">NRRL Y-27907 / 11-Y1</strain>
    </source>
</reference>
<dbReference type="EMBL" id="GL996499">
    <property type="protein sequence ID" value="EGW35010.1"/>
    <property type="molecule type" value="Genomic_DNA"/>
</dbReference>
<comment type="similarity">
    <text evidence="3 12">Belongs to the PIGV family.</text>
</comment>
<evidence type="ECO:0000256" key="2">
    <source>
        <dbReference type="ARBA" id="ARBA00004687"/>
    </source>
</evidence>
<evidence type="ECO:0000256" key="5">
    <source>
        <dbReference type="ARBA" id="ARBA00022502"/>
    </source>
</evidence>
<dbReference type="GO" id="GO:0005789">
    <property type="term" value="C:endoplasmic reticulum membrane"/>
    <property type="evidence" value="ECO:0007669"/>
    <property type="project" value="UniProtKB-SubCell"/>
</dbReference>
<dbReference type="UniPathway" id="UPA00196"/>
<dbReference type="GeneID" id="18869549"/>
<feature type="transmembrane region" description="Helical" evidence="12">
    <location>
        <begin position="99"/>
        <end position="121"/>
    </location>
</feature>
<keyword evidence="8 12" id="KW-0812">Transmembrane</keyword>
<dbReference type="EC" id="2.4.1.-" evidence="12"/>
<comment type="function">
    <text evidence="12">Mannosyltransferase involved in glycosylphosphatidylinositol-anchor biosynthesis.</text>
</comment>
<protein>
    <recommendedName>
        <fullName evidence="4 12">GPI mannosyltransferase 2</fullName>
        <ecNumber evidence="12">2.4.1.-</ecNumber>
    </recommendedName>
</protein>
<evidence type="ECO:0000256" key="7">
    <source>
        <dbReference type="ARBA" id="ARBA00022679"/>
    </source>
</evidence>
<dbReference type="eggNOG" id="KOG2647">
    <property type="taxonomic scope" value="Eukaryota"/>
</dbReference>
<evidence type="ECO:0000256" key="11">
    <source>
        <dbReference type="ARBA" id="ARBA00023136"/>
    </source>
</evidence>